<dbReference type="EMBL" id="CM037628">
    <property type="protein sequence ID" value="KAH7997220.1"/>
    <property type="molecule type" value="Genomic_DNA"/>
</dbReference>
<dbReference type="Proteomes" id="UP000827872">
    <property type="component" value="Linkage Group LG15"/>
</dbReference>
<keyword evidence="2" id="KW-1185">Reference proteome</keyword>
<gene>
    <name evidence="1" type="ORF">K3G42_014153</name>
</gene>
<evidence type="ECO:0000313" key="2">
    <source>
        <dbReference type="Proteomes" id="UP000827872"/>
    </source>
</evidence>
<comment type="caution">
    <text evidence="1">The sequence shown here is derived from an EMBL/GenBank/DDBJ whole genome shotgun (WGS) entry which is preliminary data.</text>
</comment>
<proteinExistence type="predicted"/>
<protein>
    <submittedName>
        <fullName evidence="1">Uncharacterized protein</fullName>
    </submittedName>
</protein>
<evidence type="ECO:0000313" key="1">
    <source>
        <dbReference type="EMBL" id="KAH7997220.1"/>
    </source>
</evidence>
<name>A0ACB8EWJ6_9SAUR</name>
<accession>A0ACB8EWJ6</accession>
<reference evidence="1" key="1">
    <citation type="submission" date="2021-08" db="EMBL/GenBank/DDBJ databases">
        <title>The first chromosome-level gecko genome reveals the dynamic sex chromosomes of Neotropical dwarf geckos (Sphaerodactylidae: Sphaerodactylus).</title>
        <authorList>
            <person name="Pinto B.J."/>
            <person name="Keating S.E."/>
            <person name="Gamble T."/>
        </authorList>
    </citation>
    <scope>NUCLEOTIDE SEQUENCE</scope>
    <source>
        <strain evidence="1">TG3544</strain>
    </source>
</reference>
<sequence length="81" mass="8771">MESEAGDPGSPAPRPPRRGSPKLLVRWFVLGLLWGVLQTVESSPSYMGVCQGYPSDALREFPLARSAAPPRRECRPSSCTG</sequence>
<organism evidence="1 2">
    <name type="scientific">Sphaerodactylus townsendi</name>
    <dbReference type="NCBI Taxonomy" id="933632"/>
    <lineage>
        <taxon>Eukaryota</taxon>
        <taxon>Metazoa</taxon>
        <taxon>Chordata</taxon>
        <taxon>Craniata</taxon>
        <taxon>Vertebrata</taxon>
        <taxon>Euteleostomi</taxon>
        <taxon>Lepidosauria</taxon>
        <taxon>Squamata</taxon>
        <taxon>Bifurcata</taxon>
        <taxon>Gekkota</taxon>
        <taxon>Sphaerodactylidae</taxon>
        <taxon>Sphaerodactylus</taxon>
    </lineage>
</organism>